<evidence type="ECO:0000313" key="1">
    <source>
        <dbReference type="EMBL" id="MTH66545.1"/>
    </source>
</evidence>
<dbReference type="EMBL" id="WMII01000037">
    <property type="protein sequence ID" value="MTH66545.1"/>
    <property type="molecule type" value="Genomic_DNA"/>
</dbReference>
<dbReference type="Proteomes" id="UP000478740">
    <property type="component" value="Unassembled WGS sequence"/>
</dbReference>
<comment type="caution">
    <text evidence="1">The sequence shown here is derived from an EMBL/GenBank/DDBJ whole genome shotgun (WGS) entry which is preliminary data.</text>
</comment>
<protein>
    <submittedName>
        <fullName evidence="1">Uncharacterized protein</fullName>
    </submittedName>
</protein>
<organism evidence="1 2">
    <name type="scientific">Paracoccus shanxieyensis</name>
    <dbReference type="NCBI Taxonomy" id="2675752"/>
    <lineage>
        <taxon>Bacteria</taxon>
        <taxon>Pseudomonadati</taxon>
        <taxon>Pseudomonadota</taxon>
        <taxon>Alphaproteobacteria</taxon>
        <taxon>Rhodobacterales</taxon>
        <taxon>Paracoccaceae</taxon>
        <taxon>Paracoccus</taxon>
    </lineage>
</organism>
<dbReference type="RefSeq" id="WP_155046221.1">
    <property type="nucleotide sequence ID" value="NZ_WMIH01000037.1"/>
</dbReference>
<name>A0A6L6J1C8_9RHOB</name>
<keyword evidence="2" id="KW-1185">Reference proteome</keyword>
<gene>
    <name evidence="1" type="ORF">GL284_20050</name>
</gene>
<accession>A0A6L6J1C8</accession>
<reference evidence="1 2" key="1">
    <citation type="submission" date="2019-11" db="EMBL/GenBank/DDBJ databases">
        <authorList>
            <person name="Dong K."/>
        </authorList>
    </citation>
    <scope>NUCLEOTIDE SEQUENCE [LARGE SCALE GENOMIC DNA]</scope>
    <source>
        <strain evidence="1 2">DK608</strain>
    </source>
</reference>
<sequence length="71" mass="7830">MEQLVVLLFTLAADRQASLLNRAEPFIGVGQFTKLKPKLGAETRLKGGQPVKNRVEVPLDIRLSCLSELVL</sequence>
<evidence type="ECO:0000313" key="2">
    <source>
        <dbReference type="Proteomes" id="UP000478740"/>
    </source>
</evidence>
<proteinExistence type="predicted"/>
<dbReference type="AlphaFoldDB" id="A0A6L6J1C8"/>